<feature type="transmembrane region" description="Helical" evidence="11">
    <location>
        <begin position="644"/>
        <end position="670"/>
    </location>
</feature>
<keyword evidence="13" id="KW-1185">Reference proteome</keyword>
<organism evidence="12 13">
    <name type="scientific">Cinchona calisaya</name>
    <dbReference type="NCBI Taxonomy" id="153742"/>
    <lineage>
        <taxon>Eukaryota</taxon>
        <taxon>Viridiplantae</taxon>
        <taxon>Streptophyta</taxon>
        <taxon>Embryophyta</taxon>
        <taxon>Tracheophyta</taxon>
        <taxon>Spermatophyta</taxon>
        <taxon>Magnoliopsida</taxon>
        <taxon>eudicotyledons</taxon>
        <taxon>Gunneridae</taxon>
        <taxon>Pentapetalae</taxon>
        <taxon>asterids</taxon>
        <taxon>lamiids</taxon>
        <taxon>Gentianales</taxon>
        <taxon>Rubiaceae</taxon>
        <taxon>Cinchonoideae</taxon>
        <taxon>Cinchoneae</taxon>
        <taxon>Cinchona</taxon>
    </lineage>
</organism>
<evidence type="ECO:0000256" key="10">
    <source>
        <dbReference type="PIRSR" id="PIRSR605150-3"/>
    </source>
</evidence>
<keyword evidence="6 11" id="KW-0472">Membrane</keyword>
<feature type="transmembrane region" description="Helical" evidence="11">
    <location>
        <begin position="521"/>
        <end position="540"/>
    </location>
</feature>
<feature type="binding site" evidence="9">
    <location>
        <position position="147"/>
    </location>
    <ligand>
        <name>UDP-alpha-D-glucose</name>
        <dbReference type="ChEBI" id="CHEBI:58885"/>
    </ligand>
</feature>
<dbReference type="GO" id="GO:0012505">
    <property type="term" value="C:endomembrane system"/>
    <property type="evidence" value="ECO:0007669"/>
    <property type="project" value="UniProtKB-SubCell"/>
</dbReference>
<evidence type="ECO:0000256" key="11">
    <source>
        <dbReference type="SAM" id="Phobius"/>
    </source>
</evidence>
<dbReference type="Proteomes" id="UP001630127">
    <property type="component" value="Unassembled WGS sequence"/>
</dbReference>
<evidence type="ECO:0000256" key="6">
    <source>
        <dbReference type="ARBA" id="ARBA00023136"/>
    </source>
</evidence>
<evidence type="ECO:0000256" key="9">
    <source>
        <dbReference type="PIRSR" id="PIRSR605150-2"/>
    </source>
</evidence>
<evidence type="ECO:0000256" key="7">
    <source>
        <dbReference type="ARBA" id="ARBA00023316"/>
    </source>
</evidence>
<feature type="transmembrane region" description="Helical" evidence="11">
    <location>
        <begin position="20"/>
        <end position="41"/>
    </location>
</feature>
<dbReference type="Pfam" id="PF03552">
    <property type="entry name" value="Cellulose_synt"/>
    <property type="match status" value="2"/>
</dbReference>
<keyword evidence="5 11" id="KW-1133">Transmembrane helix</keyword>
<dbReference type="GO" id="GO:0016757">
    <property type="term" value="F:glycosyltransferase activity"/>
    <property type="evidence" value="ECO:0007669"/>
    <property type="project" value="UniProtKB-KW"/>
</dbReference>
<feature type="transmembrane region" description="Helical" evidence="11">
    <location>
        <begin position="682"/>
        <end position="704"/>
    </location>
</feature>
<feature type="binding site" evidence="9">
    <location>
        <position position="118"/>
    </location>
    <ligand>
        <name>UDP-alpha-D-glucose</name>
        <dbReference type="ChEBI" id="CHEBI:58885"/>
    </ligand>
</feature>
<dbReference type="FunFam" id="3.90.550.10:FF:000135">
    <property type="entry name" value="Cellulose synthase-like protein G3"/>
    <property type="match status" value="1"/>
</dbReference>
<feature type="active site" evidence="8">
    <location>
        <position position="147"/>
    </location>
</feature>
<protein>
    <recommendedName>
        <fullName evidence="14">Cellulose synthase-like protein G3</fullName>
    </recommendedName>
</protein>
<dbReference type="Gene3D" id="3.90.550.10">
    <property type="entry name" value="Spore Coat Polysaccharide Biosynthesis Protein SpsA, Chain A"/>
    <property type="match status" value="2"/>
</dbReference>
<keyword evidence="4 11" id="KW-0812">Transmembrane</keyword>
<dbReference type="SUPFAM" id="SSF53448">
    <property type="entry name" value="Nucleotide-diphospho-sugar transferases"/>
    <property type="match status" value="1"/>
</dbReference>
<proteinExistence type="predicted"/>
<keyword evidence="2" id="KW-0328">Glycosyltransferase</keyword>
<feature type="transmembrane region" description="Helical" evidence="11">
    <location>
        <begin position="560"/>
        <end position="580"/>
    </location>
</feature>
<reference evidence="12 13" key="1">
    <citation type="submission" date="2024-11" db="EMBL/GenBank/DDBJ databases">
        <title>A near-complete genome assembly of Cinchona calisaya.</title>
        <authorList>
            <person name="Lian D.C."/>
            <person name="Zhao X.W."/>
            <person name="Wei L."/>
        </authorList>
    </citation>
    <scope>NUCLEOTIDE SEQUENCE [LARGE SCALE GENOMIC DNA]</scope>
    <source>
        <tissue evidence="12">Nenye</tissue>
    </source>
</reference>
<evidence type="ECO:0000313" key="13">
    <source>
        <dbReference type="Proteomes" id="UP001630127"/>
    </source>
</evidence>
<evidence type="ECO:0000256" key="1">
    <source>
        <dbReference type="ARBA" id="ARBA00004127"/>
    </source>
</evidence>
<comment type="subcellular location">
    <subcellularLocation>
        <location evidence="1">Endomembrane system</location>
        <topology evidence="1">Multi-pass membrane protein</topology>
    </subcellularLocation>
</comment>
<evidence type="ECO:0000313" key="12">
    <source>
        <dbReference type="EMBL" id="KAL3499007.1"/>
    </source>
</evidence>
<feature type="binding site" evidence="9">
    <location>
        <position position="117"/>
    </location>
    <ligand>
        <name>UDP-alpha-D-glucose</name>
        <dbReference type="ChEBI" id="CHEBI:58885"/>
    </ligand>
</feature>
<accession>A0ABD2XZN3</accession>
<dbReference type="PANTHER" id="PTHR13301">
    <property type="entry name" value="X-BOX TRANSCRIPTION FACTOR-RELATED"/>
    <property type="match status" value="1"/>
</dbReference>
<keyword evidence="7" id="KW-0961">Cell wall biogenesis/degradation</keyword>
<evidence type="ECO:0000256" key="3">
    <source>
        <dbReference type="ARBA" id="ARBA00022679"/>
    </source>
</evidence>
<feature type="transmembrane region" description="Helical" evidence="11">
    <location>
        <begin position="716"/>
        <end position="735"/>
    </location>
</feature>
<keyword evidence="3" id="KW-0808">Transferase</keyword>
<feature type="active site" evidence="8">
    <location>
        <position position="450"/>
    </location>
</feature>
<feature type="binding site" evidence="10">
    <location>
        <position position="284"/>
    </location>
    <ligand>
        <name>Mn(2+)</name>
        <dbReference type="ChEBI" id="CHEBI:29035"/>
    </ligand>
</feature>
<dbReference type="AlphaFoldDB" id="A0ABD2XZN3"/>
<feature type="binding site" evidence="10">
    <location>
        <position position="308"/>
    </location>
    <ligand>
        <name>Mn(2+)</name>
        <dbReference type="ChEBI" id="CHEBI:29035"/>
    </ligand>
</feature>
<sequence>MATATEKPPLNSFKFMRRRVFNRAFAAIYTTAISALLYHHALTLQLILQQSKTLVNISISITMLIADFLLAFMWFTRQSFRMNPLVREVIPENLEKVIFRENFPTLDIFICTADPFKEPPLTVVNTALSVMAYDYPTDKISVYVSDDGGSQLTLFAFMEAAEFGRHWLPFCRENNIMERCPDAYFRSNCSADSEMQNIKMMYESMKIRVESVMEKGKVADEYMTSEQEHEAFRKWTQGFTRQQHPSVIQVLLESCKDKDIRGNSMPNLIYLSREKSKASPHHFKAGALNTLLRVSAVFSNAPVILTQDCDMFSNDPWTPHRVLCFLVDHLNWPNLGYIQFPQIFHGLNKADTYGSEYKYLFQIHPLGMDGLKGPNYVGSGCFFRRRIFFGGPESFVQPEIPELSPDYVVKQPIKSEEILKLANRVAGCNYENHSNWGSKIGFKYGSLVEDYYTGYRLLCEGWQSIFCDPKRPAFLGDIPITLNDVLSQNKRWCVGLLEVVFSKYNPFTYGVKAMGLEALCFGHYSFWPFWSIPITIYAFLPQLTLLNNISIFPKVSDPWFFLYAFLFIGAHVQHCLEFILGKSTFERWWNDQRMWLIKGPTSFLFGTIEYLSKLLGIPTPGFHVTSKVVDDEQGKRYDQGIFEFGVFSPMFVLLAVASTISLIAFLGGLLEILIREGNLDALFIQLFIAGFVVLNSLPIYEAMFLRADKGKMPTKITVISAFIAFSLCIVGSFIVKM</sequence>
<dbReference type="InterPro" id="IPR029044">
    <property type="entry name" value="Nucleotide-diphossugar_trans"/>
</dbReference>
<evidence type="ECO:0000256" key="5">
    <source>
        <dbReference type="ARBA" id="ARBA00022989"/>
    </source>
</evidence>
<gene>
    <name evidence="12" type="ORF">ACH5RR_041739</name>
</gene>
<name>A0ABD2XZN3_9GENT</name>
<evidence type="ECO:0000256" key="2">
    <source>
        <dbReference type="ARBA" id="ARBA00022676"/>
    </source>
</evidence>
<comment type="caution">
    <text evidence="12">The sequence shown here is derived from an EMBL/GenBank/DDBJ whole genome shotgun (WGS) entry which is preliminary data.</text>
</comment>
<dbReference type="GO" id="GO:0071555">
    <property type="term" value="P:cell wall organization"/>
    <property type="evidence" value="ECO:0007669"/>
    <property type="project" value="UniProtKB-KW"/>
</dbReference>
<dbReference type="EMBL" id="JBJUIK010000017">
    <property type="protein sequence ID" value="KAL3499007.1"/>
    <property type="molecule type" value="Genomic_DNA"/>
</dbReference>
<evidence type="ECO:0000256" key="8">
    <source>
        <dbReference type="PIRSR" id="PIRSR605150-1"/>
    </source>
</evidence>
<evidence type="ECO:0008006" key="14">
    <source>
        <dbReference type="Google" id="ProtNLM"/>
    </source>
</evidence>
<dbReference type="InterPro" id="IPR005150">
    <property type="entry name" value="Cellulose_synth"/>
</dbReference>
<evidence type="ECO:0000256" key="4">
    <source>
        <dbReference type="ARBA" id="ARBA00022692"/>
    </source>
</evidence>
<feature type="transmembrane region" description="Helical" evidence="11">
    <location>
        <begin position="53"/>
        <end position="75"/>
    </location>
</feature>